<dbReference type="GeneID" id="63856099"/>
<reference evidence="3" key="1">
    <citation type="submission" date="2020-01" db="EMBL/GenBank/DDBJ databases">
        <authorList>
            <consortium name="DOE Joint Genome Institute"/>
            <person name="Haridas S."/>
            <person name="Albert R."/>
            <person name="Binder M."/>
            <person name="Bloem J."/>
            <person name="Labutti K."/>
            <person name="Salamov A."/>
            <person name="Andreopoulos B."/>
            <person name="Baker S.E."/>
            <person name="Barry K."/>
            <person name="Bills G."/>
            <person name="Bluhm B.H."/>
            <person name="Cannon C."/>
            <person name="Castanera R."/>
            <person name="Culley D.E."/>
            <person name="Daum C."/>
            <person name="Ezra D."/>
            <person name="Gonzalez J.B."/>
            <person name="Henrissat B."/>
            <person name="Kuo A."/>
            <person name="Liang C."/>
            <person name="Lipzen A."/>
            <person name="Lutzoni F."/>
            <person name="Magnuson J."/>
            <person name="Mondo S."/>
            <person name="Nolan M."/>
            <person name="Ohm R."/>
            <person name="Pangilinan J."/>
            <person name="Park H.-J."/>
            <person name="Ramirez L."/>
            <person name="Alfaro M."/>
            <person name="Sun H."/>
            <person name="Tritt A."/>
            <person name="Yoshinaga Y."/>
            <person name="Zwiers L.-H."/>
            <person name="Turgeon B.G."/>
            <person name="Goodwin S.B."/>
            <person name="Spatafora J.W."/>
            <person name="Crous P.W."/>
            <person name="Grigoriev I.V."/>
        </authorList>
    </citation>
    <scope>NUCLEOTIDE SEQUENCE</scope>
    <source>
        <strain evidence="3">CBS 394.84</strain>
    </source>
</reference>
<feature type="transmembrane region" description="Helical" evidence="2">
    <location>
        <begin position="195"/>
        <end position="215"/>
    </location>
</feature>
<evidence type="ECO:0000256" key="1">
    <source>
        <dbReference type="SAM" id="MobiDB-lite"/>
    </source>
</evidence>
<accession>A0A9P4L7V5</accession>
<protein>
    <submittedName>
        <fullName evidence="3">Uncharacterized protein</fullName>
    </submittedName>
</protein>
<dbReference type="AlphaFoldDB" id="A0A9P4L7V5"/>
<dbReference type="Proteomes" id="UP000800039">
    <property type="component" value="Unassembled WGS sequence"/>
</dbReference>
<gene>
    <name evidence="3" type="ORF">K460DRAFT_96579</name>
</gene>
<comment type="caution">
    <text evidence="3">The sequence shown here is derived from an EMBL/GenBank/DDBJ whole genome shotgun (WGS) entry which is preliminary data.</text>
</comment>
<organism evidence="3 4">
    <name type="scientific">Cucurbitaria berberidis CBS 394.84</name>
    <dbReference type="NCBI Taxonomy" id="1168544"/>
    <lineage>
        <taxon>Eukaryota</taxon>
        <taxon>Fungi</taxon>
        <taxon>Dikarya</taxon>
        <taxon>Ascomycota</taxon>
        <taxon>Pezizomycotina</taxon>
        <taxon>Dothideomycetes</taxon>
        <taxon>Pleosporomycetidae</taxon>
        <taxon>Pleosporales</taxon>
        <taxon>Pleosporineae</taxon>
        <taxon>Cucurbitariaceae</taxon>
        <taxon>Cucurbitaria</taxon>
    </lineage>
</organism>
<dbReference type="RefSeq" id="XP_040787247.1">
    <property type="nucleotide sequence ID" value="XM_040938842.1"/>
</dbReference>
<keyword evidence="2" id="KW-0812">Transmembrane</keyword>
<feature type="compositionally biased region" description="Low complexity" evidence="1">
    <location>
        <begin position="125"/>
        <end position="136"/>
    </location>
</feature>
<evidence type="ECO:0000313" key="3">
    <source>
        <dbReference type="EMBL" id="KAF1844684.1"/>
    </source>
</evidence>
<keyword evidence="2" id="KW-0472">Membrane</keyword>
<name>A0A9P4L7V5_9PLEO</name>
<feature type="region of interest" description="Disordered" evidence="1">
    <location>
        <begin position="121"/>
        <end position="150"/>
    </location>
</feature>
<dbReference type="EMBL" id="ML976616">
    <property type="protein sequence ID" value="KAF1844684.1"/>
    <property type="molecule type" value="Genomic_DNA"/>
</dbReference>
<sequence>MLALQQKTNQKLRDLELANEEKASLLRAALLDRDRLSPELLELRRAETIRQMREQIDAVIKAPPEAQPKVLDSTSSEIAEMVLSAEAALDKAKKVSIRQISHDKPPSSAFDAAVSSMRTRHELDPSLSTSTLISSPAKGRTGKKKSLSEISFSTAGTGQTTLGRVAQLLSPKRTRQSMKRSTDNSSLLASNECSVMFVPSLLAWSIVIFAIYLPYPPILHTAF</sequence>
<keyword evidence="2" id="KW-1133">Transmembrane helix</keyword>
<proteinExistence type="predicted"/>
<evidence type="ECO:0000313" key="4">
    <source>
        <dbReference type="Proteomes" id="UP000800039"/>
    </source>
</evidence>
<evidence type="ECO:0000256" key="2">
    <source>
        <dbReference type="SAM" id="Phobius"/>
    </source>
</evidence>
<keyword evidence="4" id="KW-1185">Reference proteome</keyword>
<dbReference type="OrthoDB" id="3793956at2759"/>